<proteinExistence type="predicted"/>
<reference evidence="1 2" key="1">
    <citation type="submission" date="2019-01" db="EMBL/GenBank/DDBJ databases">
        <title>Altererythrobacter rhizovicinus sp. nov., isolated from the rhizosphere soil of Haloxylon ammodendron.</title>
        <authorList>
            <person name="Li H.-P."/>
            <person name="Gou J.-Y."/>
            <person name="Yao D."/>
            <person name="Han Q.-Q."/>
            <person name="Shao K.-Z."/>
            <person name="Zhao Q."/>
            <person name="Zhang J.-L."/>
        </authorList>
    </citation>
    <scope>NUCLEOTIDE SEQUENCE [LARGE SCALE GENOMIC DNA]</scope>
    <source>
        <strain evidence="1 2">AY-3R</strain>
    </source>
</reference>
<dbReference type="InterPro" id="IPR038282">
    <property type="entry name" value="DUF2267_sf"/>
</dbReference>
<protein>
    <submittedName>
        <fullName evidence="1">DUF2267 domain-containing protein</fullName>
    </submittedName>
</protein>
<gene>
    <name evidence="1" type="ORF">ETX26_07870</name>
</gene>
<accession>A0A4Q2KML2</accession>
<dbReference type="Pfam" id="PF10025">
    <property type="entry name" value="DUF2267"/>
    <property type="match status" value="1"/>
</dbReference>
<evidence type="ECO:0000313" key="1">
    <source>
        <dbReference type="EMBL" id="RXZ66578.1"/>
    </source>
</evidence>
<dbReference type="Gene3D" id="1.10.490.110">
    <property type="entry name" value="Uncharacterized conserved protein DUF2267"/>
    <property type="match status" value="1"/>
</dbReference>
<sequence>MSANGLEVFDKTLQTTNIWLDQIMERLGPDRQVAWKALSTVLHKLRDRLPVEEAAHLGAQLPLLVRGVYYDQYQPARQPVRCNREEFVAEVTEWLADTRPVDPEEAIRAVFDVLSRNIDTGQIEKIKAILPEGIRDLWRSAEQVA</sequence>
<dbReference type="OrthoDB" id="20942at2"/>
<dbReference type="Proteomes" id="UP000293623">
    <property type="component" value="Unassembled WGS sequence"/>
</dbReference>
<organism evidence="1 2">
    <name type="scientific">Pelagerythrobacter rhizovicinus</name>
    <dbReference type="NCBI Taxonomy" id="2268576"/>
    <lineage>
        <taxon>Bacteria</taxon>
        <taxon>Pseudomonadati</taxon>
        <taxon>Pseudomonadota</taxon>
        <taxon>Alphaproteobacteria</taxon>
        <taxon>Sphingomonadales</taxon>
        <taxon>Erythrobacteraceae</taxon>
        <taxon>Pelagerythrobacter</taxon>
    </lineage>
</organism>
<evidence type="ECO:0000313" key="2">
    <source>
        <dbReference type="Proteomes" id="UP000293623"/>
    </source>
</evidence>
<name>A0A4Q2KML2_9SPHN</name>
<dbReference type="EMBL" id="SDPV01000001">
    <property type="protein sequence ID" value="RXZ66578.1"/>
    <property type="molecule type" value="Genomic_DNA"/>
</dbReference>
<dbReference type="AlphaFoldDB" id="A0A4Q2KML2"/>
<comment type="caution">
    <text evidence="1">The sequence shown here is derived from an EMBL/GenBank/DDBJ whole genome shotgun (WGS) entry which is preliminary data.</text>
</comment>
<keyword evidence="2" id="KW-1185">Reference proteome</keyword>
<dbReference type="RefSeq" id="WP_129524040.1">
    <property type="nucleotide sequence ID" value="NZ_SDPV01000001.1"/>
</dbReference>
<dbReference type="InterPro" id="IPR018727">
    <property type="entry name" value="DUF2267"/>
</dbReference>